<proteinExistence type="inferred from homology"/>
<sequence>MKKSTKFKSPVNDDHSWGTQQTLGITVYTQSLYPVVTPPTSSVKNRLLLNKQKPTSGSALLRNGWRDPTPFRAYICKVKPGPAFDFLGLNSSNRSTRMFGSSGYPTDAVNSGIYVGVSGAGRFPLTSLNLQNQAVTEGLNKIKDAKLNLGESIATIGQTIDMISSLGETLVEAVKRARKGDVYGLVSTLLGIRRPGYLREWDLTEDSFQNSDGSYRTRDWVKHKAWKRRTLMREFNRASRHENTADGISSRWLEYQYGWAPLFSDITAALDLLKSQVAVPLQVHAVRNVQEAWPLPVRPYSSYGLWEPSGSIKAGAKFRIDMVLVNSQLATLDSLGLANPFQLGWELIPYSFVVDWMLPLGNFLSGLSASFGLSFKGASLTTWTKVDMDVKYSELPVFKSGNPPSFHVYSMSTYRKIYSSMVLPRVYYKSPFSSATRLATALSLLQQH</sequence>
<dbReference type="GO" id="GO:0039666">
    <property type="term" value="P:virion attachment to host cell pilus"/>
    <property type="evidence" value="ECO:0007669"/>
    <property type="project" value="UniProtKB-KW"/>
</dbReference>
<accession>A0A8S5L5J4</accession>
<evidence type="ECO:0000256" key="2">
    <source>
        <dbReference type="ARBA" id="ARBA00022581"/>
    </source>
</evidence>
<dbReference type="KEGG" id="vg:80398605"/>
<keyword evidence="9" id="KW-1185">Reference proteome</keyword>
<evidence type="ECO:0000256" key="1">
    <source>
        <dbReference type="ARBA" id="ARBA00004328"/>
    </source>
</evidence>
<name>A0A8S5L5J4_9VIRU</name>
<comment type="subcellular location">
    <subcellularLocation>
        <location evidence="1">Virion</location>
    </subcellularLocation>
</comment>
<keyword evidence="3" id="KW-1161">Viral attachment to host cell</keyword>
<protein>
    <submittedName>
        <fullName evidence="8">Maturation protein</fullName>
    </submittedName>
</protein>
<evidence type="ECO:0000256" key="5">
    <source>
        <dbReference type="ARBA" id="ARBA00023104"/>
    </source>
</evidence>
<keyword evidence="5" id="KW-1175">Viral attachment to host cell pilus</keyword>
<dbReference type="GO" id="GO:0044423">
    <property type="term" value="C:virion component"/>
    <property type="evidence" value="ECO:0007669"/>
    <property type="project" value="UniProtKB-KW"/>
</dbReference>
<keyword evidence="6" id="KW-1160">Virus entry into host cell</keyword>
<evidence type="ECO:0000313" key="8">
    <source>
        <dbReference type="EMBL" id="DAD52687.1"/>
    </source>
</evidence>
<dbReference type="Proteomes" id="UP000677434">
    <property type="component" value="Segment"/>
</dbReference>
<dbReference type="Pfam" id="PF03863">
    <property type="entry name" value="Phage_mat-A"/>
    <property type="match status" value="1"/>
</dbReference>
<evidence type="ECO:0000256" key="6">
    <source>
        <dbReference type="ARBA" id="ARBA00023296"/>
    </source>
</evidence>
<reference evidence="8" key="1">
    <citation type="submission" date="2020-09" db="EMBL/GenBank/DDBJ databases">
        <title>Leviviricetes taxonomy.</title>
        <authorList>
            <person name="Stockdale S.R."/>
            <person name="Callanan J."/>
            <person name="Adriaenssens E.M."/>
            <person name="Kuhn J.H."/>
            <person name="Rumnieks J."/>
            <person name="Shkoporov A."/>
            <person name="Draper L.A."/>
            <person name="Ross P."/>
            <person name="Hill C."/>
        </authorList>
    </citation>
    <scope>NUCLEOTIDE SEQUENCE</scope>
</reference>
<dbReference type="EMBL" id="BK014177">
    <property type="protein sequence ID" value="DAD52687.1"/>
    <property type="molecule type" value="Genomic_RNA"/>
</dbReference>
<organism evidence="8 9">
    <name type="scientific">ssRNA phage SRR7976301_4</name>
    <dbReference type="NCBI Taxonomy" id="2786665"/>
    <lineage>
        <taxon>Viruses</taxon>
        <taxon>Riboviria</taxon>
        <taxon>Orthornavirae</taxon>
        <taxon>Lenarviricota</taxon>
        <taxon>Leviviricetes</taxon>
        <taxon>Norzivirales</taxon>
        <taxon>Fiersviridae</taxon>
        <taxon>Mintuvirus</taxon>
        <taxon>Mintuvirus asiadaptatum</taxon>
    </lineage>
</organism>
<evidence type="ECO:0000256" key="7">
    <source>
        <dbReference type="ARBA" id="ARBA00035110"/>
    </source>
</evidence>
<evidence type="ECO:0000313" key="9">
    <source>
        <dbReference type="Proteomes" id="UP000677434"/>
    </source>
</evidence>
<dbReference type="RefSeq" id="YP_010769552.1">
    <property type="nucleotide sequence ID" value="NC_074009.1"/>
</dbReference>
<keyword evidence="2" id="KW-0945">Host-virus interaction</keyword>
<comment type="similarity">
    <text evidence="7">Belongs to the Leviviricetes maturation protein family.</text>
</comment>
<dbReference type="InterPro" id="IPR005563">
    <property type="entry name" value="A_protein"/>
</dbReference>
<evidence type="ECO:0000256" key="4">
    <source>
        <dbReference type="ARBA" id="ARBA00022844"/>
    </source>
</evidence>
<evidence type="ECO:0000256" key="3">
    <source>
        <dbReference type="ARBA" id="ARBA00022804"/>
    </source>
</evidence>
<keyword evidence="4" id="KW-0946">Virion</keyword>
<dbReference type="GeneID" id="80398605"/>
<gene>
    <name evidence="8" type="primary">SRR7976301_4_1</name>
</gene>